<evidence type="ECO:0000313" key="2">
    <source>
        <dbReference type="EMBL" id="KIK19624.1"/>
    </source>
</evidence>
<gene>
    <name evidence="2" type="ORF">PISMIDRAFT_682944</name>
</gene>
<dbReference type="HOGENOM" id="CLU_047592_2_1_1"/>
<feature type="region of interest" description="Disordered" evidence="1">
    <location>
        <begin position="60"/>
        <end position="98"/>
    </location>
</feature>
<sequence length="302" mass="34426">MAKSAVSETSTISNRWSRHPEFYTYTVTFLVEDHLFRVPRGELGAESTVFRDRFLLPRGNSETVDDQSDSETVGDESDSKNVEDESDPETVEGKSIPETVEGESDLRPVILEGVSKKEFESFLRVLIGRQYATKKASDLGQAQWISVLKLSTMWEFKRLREVAIQHLDLPSKSLGSIEKFVLASKYGIKKWLLPALLELAERARPIGVEEGRLIGFENALKLAAVREQLKVTNTIDKTMDWVRENYTLKPRDEGSKSRDFERPKTPKHEKCKSRDGKSMQSPTDKDQENRSRILLITKAFDL</sequence>
<keyword evidence="3" id="KW-1185">Reference proteome</keyword>
<protein>
    <recommendedName>
        <fullName evidence="4">BTB domain-containing protein</fullName>
    </recommendedName>
</protein>
<dbReference type="SUPFAM" id="SSF54695">
    <property type="entry name" value="POZ domain"/>
    <property type="match status" value="1"/>
</dbReference>
<feature type="region of interest" description="Disordered" evidence="1">
    <location>
        <begin position="251"/>
        <end position="292"/>
    </location>
</feature>
<dbReference type="EMBL" id="KN833781">
    <property type="protein sequence ID" value="KIK19624.1"/>
    <property type="molecule type" value="Genomic_DNA"/>
</dbReference>
<reference evidence="2 3" key="1">
    <citation type="submission" date="2014-04" db="EMBL/GenBank/DDBJ databases">
        <authorList>
            <consortium name="DOE Joint Genome Institute"/>
            <person name="Kuo A."/>
            <person name="Kohler A."/>
            <person name="Costa M.D."/>
            <person name="Nagy L.G."/>
            <person name="Floudas D."/>
            <person name="Copeland A."/>
            <person name="Barry K.W."/>
            <person name="Cichocki N."/>
            <person name="Veneault-Fourrey C."/>
            <person name="LaButti K."/>
            <person name="Lindquist E.A."/>
            <person name="Lipzen A."/>
            <person name="Lundell T."/>
            <person name="Morin E."/>
            <person name="Murat C."/>
            <person name="Sun H."/>
            <person name="Tunlid A."/>
            <person name="Henrissat B."/>
            <person name="Grigoriev I.V."/>
            <person name="Hibbett D.S."/>
            <person name="Martin F."/>
            <person name="Nordberg H.P."/>
            <person name="Cantor M.N."/>
            <person name="Hua S.X."/>
        </authorList>
    </citation>
    <scope>NUCLEOTIDE SEQUENCE [LARGE SCALE GENOMIC DNA]</scope>
    <source>
        <strain evidence="2 3">441</strain>
    </source>
</reference>
<dbReference type="Gene3D" id="3.30.710.10">
    <property type="entry name" value="Potassium Channel Kv1.1, Chain A"/>
    <property type="match status" value="1"/>
</dbReference>
<dbReference type="OrthoDB" id="2593747at2759"/>
<dbReference type="AlphaFoldDB" id="A0A0C9Z042"/>
<evidence type="ECO:0000313" key="3">
    <source>
        <dbReference type="Proteomes" id="UP000054018"/>
    </source>
</evidence>
<feature type="compositionally biased region" description="Acidic residues" evidence="1">
    <location>
        <begin position="63"/>
        <end position="76"/>
    </location>
</feature>
<name>A0A0C9Z042_9AGAM</name>
<feature type="compositionally biased region" description="Basic and acidic residues" evidence="1">
    <location>
        <begin position="251"/>
        <end position="291"/>
    </location>
</feature>
<accession>A0A0C9Z042</accession>
<proteinExistence type="predicted"/>
<organism evidence="2 3">
    <name type="scientific">Pisolithus microcarpus 441</name>
    <dbReference type="NCBI Taxonomy" id="765257"/>
    <lineage>
        <taxon>Eukaryota</taxon>
        <taxon>Fungi</taxon>
        <taxon>Dikarya</taxon>
        <taxon>Basidiomycota</taxon>
        <taxon>Agaricomycotina</taxon>
        <taxon>Agaricomycetes</taxon>
        <taxon>Agaricomycetidae</taxon>
        <taxon>Boletales</taxon>
        <taxon>Sclerodermatineae</taxon>
        <taxon>Pisolithaceae</taxon>
        <taxon>Pisolithus</taxon>
    </lineage>
</organism>
<evidence type="ECO:0000256" key="1">
    <source>
        <dbReference type="SAM" id="MobiDB-lite"/>
    </source>
</evidence>
<dbReference type="STRING" id="765257.A0A0C9Z042"/>
<dbReference type="InterPro" id="IPR011333">
    <property type="entry name" value="SKP1/BTB/POZ_sf"/>
</dbReference>
<evidence type="ECO:0008006" key="4">
    <source>
        <dbReference type="Google" id="ProtNLM"/>
    </source>
</evidence>
<dbReference type="Proteomes" id="UP000054018">
    <property type="component" value="Unassembled WGS sequence"/>
</dbReference>
<reference evidence="3" key="2">
    <citation type="submission" date="2015-01" db="EMBL/GenBank/DDBJ databases">
        <title>Evolutionary Origins and Diversification of the Mycorrhizal Mutualists.</title>
        <authorList>
            <consortium name="DOE Joint Genome Institute"/>
            <consortium name="Mycorrhizal Genomics Consortium"/>
            <person name="Kohler A."/>
            <person name="Kuo A."/>
            <person name="Nagy L.G."/>
            <person name="Floudas D."/>
            <person name="Copeland A."/>
            <person name="Barry K.W."/>
            <person name="Cichocki N."/>
            <person name="Veneault-Fourrey C."/>
            <person name="LaButti K."/>
            <person name="Lindquist E.A."/>
            <person name="Lipzen A."/>
            <person name="Lundell T."/>
            <person name="Morin E."/>
            <person name="Murat C."/>
            <person name="Riley R."/>
            <person name="Ohm R."/>
            <person name="Sun H."/>
            <person name="Tunlid A."/>
            <person name="Henrissat B."/>
            <person name="Grigoriev I.V."/>
            <person name="Hibbett D.S."/>
            <person name="Martin F."/>
        </authorList>
    </citation>
    <scope>NUCLEOTIDE SEQUENCE [LARGE SCALE GENOMIC DNA]</scope>
    <source>
        <strain evidence="3">441</strain>
    </source>
</reference>